<evidence type="ECO:0000256" key="1">
    <source>
        <dbReference type="SAM" id="MobiDB-lite"/>
    </source>
</evidence>
<organism evidence="2 3">
    <name type="scientific">Paramicrobacterium agarici</name>
    <dbReference type="NCBI Taxonomy" id="630514"/>
    <lineage>
        <taxon>Bacteria</taxon>
        <taxon>Bacillati</taxon>
        <taxon>Actinomycetota</taxon>
        <taxon>Actinomycetes</taxon>
        <taxon>Micrococcales</taxon>
        <taxon>Microbacteriaceae</taxon>
        <taxon>Paramicrobacterium</taxon>
    </lineage>
</organism>
<dbReference type="RefSeq" id="WP_143741364.1">
    <property type="nucleotide sequence ID" value="NZ_PDJE01000001.1"/>
</dbReference>
<dbReference type="Proteomes" id="UP000221369">
    <property type="component" value="Unassembled WGS sequence"/>
</dbReference>
<feature type="compositionally biased region" description="Polar residues" evidence="1">
    <location>
        <begin position="87"/>
        <end position="98"/>
    </location>
</feature>
<name>A0A2A9DUT0_9MICO</name>
<gene>
    <name evidence="2" type="ORF">ATJ78_0615</name>
</gene>
<protein>
    <submittedName>
        <fullName evidence="2">Uncharacterized protein</fullName>
    </submittedName>
</protein>
<proteinExistence type="predicted"/>
<reference evidence="2 3" key="1">
    <citation type="submission" date="2017-10" db="EMBL/GenBank/DDBJ databases">
        <title>Sequencing the genomes of 1000 actinobacteria strains.</title>
        <authorList>
            <person name="Klenk H.-P."/>
        </authorList>
    </citation>
    <scope>NUCLEOTIDE SEQUENCE [LARGE SCALE GENOMIC DNA]</scope>
    <source>
        <strain evidence="2 3">DSM 21798</strain>
    </source>
</reference>
<feature type="region of interest" description="Disordered" evidence="1">
    <location>
        <begin position="60"/>
        <end position="98"/>
    </location>
</feature>
<comment type="caution">
    <text evidence="2">The sequence shown here is derived from an EMBL/GenBank/DDBJ whole genome shotgun (WGS) entry which is preliminary data.</text>
</comment>
<dbReference type="AlphaFoldDB" id="A0A2A9DUT0"/>
<evidence type="ECO:0000313" key="2">
    <source>
        <dbReference type="EMBL" id="PFG29700.1"/>
    </source>
</evidence>
<keyword evidence="3" id="KW-1185">Reference proteome</keyword>
<dbReference type="EMBL" id="PDJE01000001">
    <property type="protein sequence ID" value="PFG29700.1"/>
    <property type="molecule type" value="Genomic_DNA"/>
</dbReference>
<evidence type="ECO:0000313" key="3">
    <source>
        <dbReference type="Proteomes" id="UP000221369"/>
    </source>
</evidence>
<accession>A0A2A9DUT0</accession>
<sequence>MYASPELYYDIEYRQHERALENAAAYRRAAEFSPGQVSLRTPAFARLVTWLRGVATARRERRRGGGIALDSVETRTSAAPALPAGQSEPNNTRVDAVA</sequence>